<name>A0A7T8KM26_CALRO</name>
<gene>
    <name evidence="1" type="ORF">FKW44_003736</name>
</gene>
<dbReference type="AlphaFoldDB" id="A0A7T8KM26"/>
<evidence type="ECO:0000313" key="1">
    <source>
        <dbReference type="EMBL" id="QQP58422.1"/>
    </source>
</evidence>
<dbReference type="Proteomes" id="UP000595437">
    <property type="component" value="Chromosome 2"/>
</dbReference>
<keyword evidence="2" id="KW-1185">Reference proteome</keyword>
<accession>A0A7T8KM26</accession>
<dbReference type="EMBL" id="CP045891">
    <property type="protein sequence ID" value="QQP58422.1"/>
    <property type="molecule type" value="Genomic_DNA"/>
</dbReference>
<organism evidence="1 2">
    <name type="scientific">Caligus rogercresseyi</name>
    <name type="common">Sea louse</name>
    <dbReference type="NCBI Taxonomy" id="217165"/>
    <lineage>
        <taxon>Eukaryota</taxon>
        <taxon>Metazoa</taxon>
        <taxon>Ecdysozoa</taxon>
        <taxon>Arthropoda</taxon>
        <taxon>Crustacea</taxon>
        <taxon>Multicrustacea</taxon>
        <taxon>Hexanauplia</taxon>
        <taxon>Copepoda</taxon>
        <taxon>Siphonostomatoida</taxon>
        <taxon>Caligidae</taxon>
        <taxon>Caligus</taxon>
    </lineage>
</organism>
<proteinExistence type="predicted"/>
<evidence type="ECO:0000313" key="2">
    <source>
        <dbReference type="Proteomes" id="UP000595437"/>
    </source>
</evidence>
<protein>
    <submittedName>
        <fullName evidence="1">Uncharacterized protein</fullName>
    </submittedName>
</protein>
<reference evidence="2" key="1">
    <citation type="submission" date="2021-01" db="EMBL/GenBank/DDBJ databases">
        <title>Caligus Genome Assembly.</title>
        <authorList>
            <person name="Gallardo-Escarate C."/>
        </authorList>
    </citation>
    <scope>NUCLEOTIDE SEQUENCE [LARGE SCALE GENOMIC DNA]</scope>
</reference>
<sequence length="66" mass="7589">GNARTGVITQQEAILQVIILLFEAVEAFCLVVWDLECEFLEEGLLWFASKTHPDHRIPRRQLHTEG</sequence>
<feature type="non-terminal residue" evidence="1">
    <location>
        <position position="1"/>
    </location>
</feature>